<gene>
    <name evidence="3" type="ORF">BECKDK2373C_GA0170839_10649</name>
</gene>
<evidence type="ECO:0000256" key="1">
    <source>
        <dbReference type="SAM" id="Coils"/>
    </source>
</evidence>
<dbReference type="AlphaFoldDB" id="A0A450SW43"/>
<accession>A0A450SW43</accession>
<name>A0A450SW43_9GAMM</name>
<evidence type="ECO:0000313" key="3">
    <source>
        <dbReference type="EMBL" id="VFJ58263.1"/>
    </source>
</evidence>
<keyword evidence="2" id="KW-0812">Transmembrane</keyword>
<proteinExistence type="predicted"/>
<feature type="coiled-coil region" evidence="1">
    <location>
        <begin position="28"/>
        <end position="55"/>
    </location>
</feature>
<keyword evidence="2" id="KW-1133">Transmembrane helix</keyword>
<reference evidence="3" key="1">
    <citation type="submission" date="2019-02" db="EMBL/GenBank/DDBJ databases">
        <authorList>
            <person name="Gruber-Vodicka R. H."/>
            <person name="Seah K. B. B."/>
        </authorList>
    </citation>
    <scope>NUCLEOTIDE SEQUENCE</scope>
    <source>
        <strain evidence="3">BECK_DK161</strain>
    </source>
</reference>
<sequence>MVEILKDVMPFLIFLVILLSFLLNIWTTKKAREEREKMLREHEKLSEALRTMTEELKYARGERKEFVKALRKTGKEHHQE</sequence>
<dbReference type="EMBL" id="CAADEY010000064">
    <property type="protein sequence ID" value="VFJ58263.1"/>
    <property type="molecule type" value="Genomic_DNA"/>
</dbReference>
<keyword evidence="2" id="KW-0472">Membrane</keyword>
<keyword evidence="1" id="KW-0175">Coiled coil</keyword>
<feature type="transmembrane region" description="Helical" evidence="2">
    <location>
        <begin position="12"/>
        <end position="28"/>
    </location>
</feature>
<evidence type="ECO:0000256" key="2">
    <source>
        <dbReference type="SAM" id="Phobius"/>
    </source>
</evidence>
<protein>
    <submittedName>
        <fullName evidence="3">Uncharacterized protein</fullName>
    </submittedName>
</protein>
<organism evidence="3">
    <name type="scientific">Candidatus Kentrum sp. DK</name>
    <dbReference type="NCBI Taxonomy" id="2126562"/>
    <lineage>
        <taxon>Bacteria</taxon>
        <taxon>Pseudomonadati</taxon>
        <taxon>Pseudomonadota</taxon>
        <taxon>Gammaproteobacteria</taxon>
        <taxon>Candidatus Kentrum</taxon>
    </lineage>
</organism>